<dbReference type="EMBL" id="CP000806">
    <property type="protein sequence ID" value="ACB53003.1"/>
    <property type="molecule type" value="Genomic_DNA"/>
</dbReference>
<evidence type="ECO:0000313" key="6">
    <source>
        <dbReference type="Proteomes" id="UP000001203"/>
    </source>
</evidence>
<dbReference type="HOGENOM" id="CLU_016902_3_0_3"/>
<comment type="similarity">
    <text evidence="2 3">Belongs to the pseudouridine synthase RluA family.</text>
</comment>
<keyword evidence="6" id="KW-1185">Reference proteome</keyword>
<dbReference type="KEGG" id="cyt:cce_3655"/>
<proteinExistence type="inferred from homology"/>
<dbReference type="GO" id="GO:0140098">
    <property type="term" value="F:catalytic activity, acting on RNA"/>
    <property type="evidence" value="ECO:0007669"/>
    <property type="project" value="UniProtKB-ARBA"/>
</dbReference>
<evidence type="ECO:0000259" key="4">
    <source>
        <dbReference type="Pfam" id="PF00849"/>
    </source>
</evidence>
<sequence>MKNMNNGWIYREQIKQKNAGLTVLEYYTQNYHHSSSQQWLERILWAQVLLDNQVVTPETILQTGQWLSYHRPPWKEADVPLDFDLIYEDHHILVINKPSGLPVLPGGGFLEHTLLGQLKKQYPKEKVFPIHRLGRGTSGLMLMGKTAIARSHLTRQMREHKMRKVYRTLIGENNLPDYFNIEHPIGKISDPVLGYIYGAKADGKDAYSQCQIIERYSDKTLVEVTILTGRPHQIRIHLATIGYPLLGDPLYVVGGIPKTGFKEQKETVNVPGDCGYFLHAYQLSFVHPATHQCLTFTCEREFLI</sequence>
<keyword evidence="3" id="KW-0413">Isomerase</keyword>
<evidence type="ECO:0000256" key="3">
    <source>
        <dbReference type="RuleBase" id="RU362028"/>
    </source>
</evidence>
<dbReference type="Pfam" id="PF00849">
    <property type="entry name" value="PseudoU_synth_2"/>
    <property type="match status" value="1"/>
</dbReference>
<dbReference type="InterPro" id="IPR020103">
    <property type="entry name" value="PsdUridine_synth_cat_dom_sf"/>
</dbReference>
<dbReference type="PANTHER" id="PTHR21600">
    <property type="entry name" value="MITOCHONDRIAL RNA PSEUDOURIDINE SYNTHASE"/>
    <property type="match status" value="1"/>
</dbReference>
<dbReference type="SUPFAM" id="SSF55120">
    <property type="entry name" value="Pseudouridine synthase"/>
    <property type="match status" value="1"/>
</dbReference>
<dbReference type="STRING" id="43989.cce_3655"/>
<feature type="domain" description="Pseudouridine synthase RsuA/RluA-like" evidence="4">
    <location>
        <begin position="91"/>
        <end position="239"/>
    </location>
</feature>
<dbReference type="eggNOG" id="COG0564">
    <property type="taxonomic scope" value="Bacteria"/>
</dbReference>
<dbReference type="Proteomes" id="UP000001203">
    <property type="component" value="Chromosome circular"/>
</dbReference>
<dbReference type="GO" id="GO:0003723">
    <property type="term" value="F:RNA binding"/>
    <property type="evidence" value="ECO:0007669"/>
    <property type="project" value="InterPro"/>
</dbReference>
<reference evidence="5 6" key="1">
    <citation type="journal article" date="2008" name="Proc. Natl. Acad. Sci. U.S.A.">
        <title>The genome of Cyanothece 51142, a unicellular diazotrophic cyanobacterium important in the marine nitrogen cycle.</title>
        <authorList>
            <person name="Welsh E.A."/>
            <person name="Liberton M."/>
            <person name="Stoeckel J."/>
            <person name="Loh T."/>
            <person name="Elvitigala T."/>
            <person name="Wang C."/>
            <person name="Wollam A."/>
            <person name="Fulton R.S."/>
            <person name="Clifton S.W."/>
            <person name="Jacobs J.M."/>
            <person name="Aurora R."/>
            <person name="Ghosh B.K."/>
            <person name="Sherman L.A."/>
            <person name="Smith R.D."/>
            <person name="Wilson R.K."/>
            <person name="Pakrasi H.B."/>
        </authorList>
    </citation>
    <scope>NUCLEOTIDE SEQUENCE [LARGE SCALE GENOMIC DNA]</scope>
    <source>
        <strain evidence="6">ATCC 51142 / BH68</strain>
    </source>
</reference>
<organism evidence="5 6">
    <name type="scientific">Crocosphaera subtropica (strain ATCC 51142 / BH68)</name>
    <name type="common">Cyanothece sp. (strain ATCC 51142)</name>
    <dbReference type="NCBI Taxonomy" id="43989"/>
    <lineage>
        <taxon>Bacteria</taxon>
        <taxon>Bacillati</taxon>
        <taxon>Cyanobacteriota</taxon>
        <taxon>Cyanophyceae</taxon>
        <taxon>Oscillatoriophycideae</taxon>
        <taxon>Chroococcales</taxon>
        <taxon>Aphanothecaceae</taxon>
        <taxon>Crocosphaera</taxon>
        <taxon>Crocosphaera subtropica</taxon>
    </lineage>
</organism>
<evidence type="ECO:0000256" key="2">
    <source>
        <dbReference type="ARBA" id="ARBA00010876"/>
    </source>
</evidence>
<dbReference type="NCBIfam" id="TIGR00005">
    <property type="entry name" value="rluA_subfam"/>
    <property type="match status" value="1"/>
</dbReference>
<accession>B1X0W4</accession>
<name>B1X0W4_CROS5</name>
<dbReference type="GO" id="GO:0000455">
    <property type="term" value="P:enzyme-directed rRNA pseudouridine synthesis"/>
    <property type="evidence" value="ECO:0007669"/>
    <property type="project" value="TreeGrafter"/>
</dbReference>
<protein>
    <recommendedName>
        <fullName evidence="3">Pseudouridine synthase</fullName>
        <ecNumber evidence="3">5.4.99.-</ecNumber>
    </recommendedName>
</protein>
<evidence type="ECO:0000313" key="5">
    <source>
        <dbReference type="EMBL" id="ACB53003.1"/>
    </source>
</evidence>
<dbReference type="PANTHER" id="PTHR21600:SF88">
    <property type="entry name" value="RNA PSEUDOURIDINE SYNTHASE 5"/>
    <property type="match status" value="1"/>
</dbReference>
<dbReference type="InterPro" id="IPR050188">
    <property type="entry name" value="RluA_PseudoU_synthase"/>
</dbReference>
<dbReference type="InterPro" id="IPR006225">
    <property type="entry name" value="PsdUridine_synth_RluC/D"/>
</dbReference>
<dbReference type="GO" id="GO:0009982">
    <property type="term" value="F:pseudouridine synthase activity"/>
    <property type="evidence" value="ECO:0007669"/>
    <property type="project" value="InterPro"/>
</dbReference>
<dbReference type="InterPro" id="IPR006224">
    <property type="entry name" value="PsdUridine_synth_RluA-like_CS"/>
</dbReference>
<dbReference type="PROSITE" id="PS01129">
    <property type="entry name" value="PSI_RLU"/>
    <property type="match status" value="1"/>
</dbReference>
<comment type="function">
    <text evidence="3">Responsible for synthesis of pseudouridine from uracil.</text>
</comment>
<comment type="catalytic activity">
    <reaction evidence="1 3">
        <text>a uridine in RNA = a pseudouridine in RNA</text>
        <dbReference type="Rhea" id="RHEA:48348"/>
        <dbReference type="Rhea" id="RHEA-COMP:12068"/>
        <dbReference type="Rhea" id="RHEA-COMP:12069"/>
        <dbReference type="ChEBI" id="CHEBI:65314"/>
        <dbReference type="ChEBI" id="CHEBI:65315"/>
    </reaction>
</comment>
<dbReference type="EC" id="5.4.99.-" evidence="3"/>
<dbReference type="Gene3D" id="3.30.2350.10">
    <property type="entry name" value="Pseudouridine synthase"/>
    <property type="match status" value="1"/>
</dbReference>
<gene>
    <name evidence="5" type="primary">rluD2</name>
    <name evidence="5" type="ordered locus">cce_3655</name>
</gene>
<dbReference type="AlphaFoldDB" id="B1X0W4"/>
<dbReference type="InterPro" id="IPR006145">
    <property type="entry name" value="PsdUridine_synth_RsuA/RluA"/>
</dbReference>
<evidence type="ECO:0000256" key="1">
    <source>
        <dbReference type="ARBA" id="ARBA00000073"/>
    </source>
</evidence>
<dbReference type="CDD" id="cd02869">
    <property type="entry name" value="PseudoU_synth_RluA_like"/>
    <property type="match status" value="1"/>
</dbReference>